<dbReference type="EMBL" id="JAPFQN010000012">
    <property type="protein sequence ID" value="MCX2745849.1"/>
    <property type="molecule type" value="Genomic_DNA"/>
</dbReference>
<name>A0ABT3RVQ1_9BACT</name>
<feature type="domain" description="Dienelactone hydrolase" evidence="2">
    <location>
        <begin position="104"/>
        <end position="209"/>
    </location>
</feature>
<dbReference type="Gene3D" id="3.40.50.1820">
    <property type="entry name" value="alpha/beta hydrolase"/>
    <property type="match status" value="1"/>
</dbReference>
<dbReference type="GO" id="GO:0016787">
    <property type="term" value="F:hydrolase activity"/>
    <property type="evidence" value="ECO:0007669"/>
    <property type="project" value="UniProtKB-KW"/>
</dbReference>
<evidence type="ECO:0000313" key="3">
    <source>
        <dbReference type="EMBL" id="MCX2745849.1"/>
    </source>
</evidence>
<comment type="caution">
    <text evidence="3">The sequence shown here is derived from an EMBL/GenBank/DDBJ whole genome shotgun (WGS) entry which is preliminary data.</text>
</comment>
<dbReference type="InterPro" id="IPR002925">
    <property type="entry name" value="Dienelactn_hydro"/>
</dbReference>
<reference evidence="3 4" key="1">
    <citation type="submission" date="2022-11" db="EMBL/GenBank/DDBJ databases">
        <title>The characterization of three novel Bacteroidetes species and genomic analysis of their roles in tidal elemental geochemical cycles.</title>
        <authorList>
            <person name="Ma K."/>
        </authorList>
    </citation>
    <scope>NUCLEOTIDE SEQUENCE [LARGE SCALE GENOMIC DNA]</scope>
    <source>
        <strain evidence="3 4">M17</strain>
    </source>
</reference>
<keyword evidence="4" id="KW-1185">Reference proteome</keyword>
<evidence type="ECO:0000256" key="1">
    <source>
        <dbReference type="ARBA" id="ARBA00022729"/>
    </source>
</evidence>
<gene>
    <name evidence="3" type="ORF">OO013_18350</name>
</gene>
<accession>A0ABT3RVQ1</accession>
<organism evidence="3 4">
    <name type="scientific">Mangrovivirga halotolerans</name>
    <dbReference type="NCBI Taxonomy" id="2993936"/>
    <lineage>
        <taxon>Bacteria</taxon>
        <taxon>Pseudomonadati</taxon>
        <taxon>Bacteroidota</taxon>
        <taxon>Cytophagia</taxon>
        <taxon>Cytophagales</taxon>
        <taxon>Mangrovivirgaceae</taxon>
        <taxon>Mangrovivirga</taxon>
    </lineage>
</organism>
<dbReference type="PANTHER" id="PTHR43037:SF1">
    <property type="entry name" value="BLL1128 PROTEIN"/>
    <property type="match status" value="1"/>
</dbReference>
<dbReference type="PANTHER" id="PTHR43037">
    <property type="entry name" value="UNNAMED PRODUCT-RELATED"/>
    <property type="match status" value="1"/>
</dbReference>
<dbReference type="Pfam" id="PF01738">
    <property type="entry name" value="DLH"/>
    <property type="match status" value="1"/>
</dbReference>
<proteinExistence type="predicted"/>
<dbReference type="InterPro" id="IPR029058">
    <property type="entry name" value="AB_hydrolase_fold"/>
</dbReference>
<dbReference type="SUPFAM" id="SSF53474">
    <property type="entry name" value="alpha/beta-Hydrolases"/>
    <property type="match status" value="1"/>
</dbReference>
<dbReference type="Proteomes" id="UP001209885">
    <property type="component" value="Unassembled WGS sequence"/>
</dbReference>
<protein>
    <submittedName>
        <fullName evidence="3">Dienelactone hydrolase family protein</fullName>
    </submittedName>
</protein>
<dbReference type="InterPro" id="IPR050955">
    <property type="entry name" value="Plant_Biomass_Hydrol_Est"/>
</dbReference>
<sequence>MKFLVNFFFIILSASVFGQELKIDHFNFVTDSITYELKYAYNQPSQKNPPLLIYLHGVEGRGSDINRALSNSPFILGEKLKVQDKFLIITPQTYRPIDWNEGVVDALISQIIETKKFNNQKIFLTGISMGGNGVFKYITKYPNKVSAAAPIAGWGDPKQACKLKKLPIFAFHGELDHKEGRKTGSENMVNAIKACDGKAQVFLLKNTGHDAWTKTYSSEEFYSMLLNSDPTDTKFEEEIENEIDAKHSADDFLTYNKITDLHSHLNENSGLVTIQENEFWTVTDSGNPPYLYSFDTTGKIIDFYKITGASNNDWEELVFDGSHFFICDIGNNQNLRKNFQIYKISFPFDRNLSRLPSEIISFNLPDQNAYPPEKDDLNYDMEAVVSLRDSLYIFTKNRTNPYNGIVKFYSIPKTPGNHTAKFVGSFSVGEGRMLETFITGATYLKNSNILLLLSYANLYVISGWNGGPINENMLTKIPWKSFSQKEGITYLNDKVYFTDEKYKGLLGGTLNSLSLIDILKKSKKIIK</sequence>
<dbReference type="RefSeq" id="WP_266058450.1">
    <property type="nucleotide sequence ID" value="NZ_JAPFQN010000012.1"/>
</dbReference>
<evidence type="ECO:0000313" key="4">
    <source>
        <dbReference type="Proteomes" id="UP001209885"/>
    </source>
</evidence>
<evidence type="ECO:0000259" key="2">
    <source>
        <dbReference type="Pfam" id="PF01738"/>
    </source>
</evidence>
<keyword evidence="3" id="KW-0378">Hydrolase</keyword>
<keyword evidence="1" id="KW-0732">Signal</keyword>